<dbReference type="Gene3D" id="2.40.170.10">
    <property type="entry name" value="Porin, LamB type"/>
    <property type="match status" value="1"/>
</dbReference>
<dbReference type="EMBL" id="JALBWM010000069">
    <property type="protein sequence ID" value="MCO1335559.1"/>
    <property type="molecule type" value="Genomic_DNA"/>
</dbReference>
<dbReference type="InterPro" id="IPR036998">
    <property type="entry name" value="Porin_LamB_sf"/>
</dbReference>
<dbReference type="GO" id="GO:0005507">
    <property type="term" value="F:copper ion binding"/>
    <property type="evidence" value="ECO:0007669"/>
    <property type="project" value="InterPro"/>
</dbReference>
<dbReference type="GO" id="GO:0034219">
    <property type="term" value="P:carbohydrate transmembrane transport"/>
    <property type="evidence" value="ECO:0007669"/>
    <property type="project" value="InterPro"/>
</dbReference>
<feature type="signal peptide" evidence="1">
    <location>
        <begin position="1"/>
        <end position="22"/>
    </location>
</feature>
<keyword evidence="1" id="KW-0732">Signal</keyword>
<feature type="chain" id="PRO_5040862408" evidence="1">
    <location>
        <begin position="23"/>
        <end position="248"/>
    </location>
</feature>
<dbReference type="Pfam" id="PF05275">
    <property type="entry name" value="CopB"/>
    <property type="match status" value="1"/>
</dbReference>
<reference evidence="2" key="1">
    <citation type="journal article" date="2022" name="Arch. Microbiol.">
        <title>Microbulbifer okhotskensis sp. nov., isolated from a deep bottom sediment of the Okhotsk Sea.</title>
        <authorList>
            <person name="Romanenko L."/>
            <person name="Kurilenko V."/>
            <person name="Otstavnykh N."/>
            <person name="Velansky P."/>
            <person name="Isaeva M."/>
            <person name="Mikhailov V."/>
        </authorList>
    </citation>
    <scope>NUCLEOTIDE SEQUENCE</scope>
    <source>
        <strain evidence="2">OS29</strain>
    </source>
</reference>
<name>A0A9X2EPS6_9GAMM</name>
<dbReference type="Proteomes" id="UP001139028">
    <property type="component" value="Unassembled WGS sequence"/>
</dbReference>
<evidence type="ECO:0000313" key="2">
    <source>
        <dbReference type="EMBL" id="MCO1335559.1"/>
    </source>
</evidence>
<evidence type="ECO:0000313" key="3">
    <source>
        <dbReference type="Proteomes" id="UP001139028"/>
    </source>
</evidence>
<comment type="caution">
    <text evidence="2">The sequence shown here is derived from an EMBL/GenBank/DDBJ whole genome shotgun (WGS) entry which is preliminary data.</text>
</comment>
<dbReference type="RefSeq" id="WP_252470391.1">
    <property type="nucleotide sequence ID" value="NZ_JALBWM010000069.1"/>
</dbReference>
<evidence type="ECO:0000256" key="1">
    <source>
        <dbReference type="SAM" id="SignalP"/>
    </source>
</evidence>
<gene>
    <name evidence="2" type="ORF">MO867_14565</name>
</gene>
<dbReference type="SUPFAM" id="SSF56935">
    <property type="entry name" value="Porins"/>
    <property type="match status" value="1"/>
</dbReference>
<protein>
    <submittedName>
        <fullName evidence="2">Copper resistance protein B</fullName>
    </submittedName>
</protein>
<dbReference type="AlphaFoldDB" id="A0A9X2EPS6"/>
<dbReference type="GO" id="GO:0015288">
    <property type="term" value="F:porin activity"/>
    <property type="evidence" value="ECO:0007669"/>
    <property type="project" value="InterPro"/>
</dbReference>
<organism evidence="2 3">
    <name type="scientific">Microbulbifer okhotskensis</name>
    <dbReference type="NCBI Taxonomy" id="2926617"/>
    <lineage>
        <taxon>Bacteria</taxon>
        <taxon>Pseudomonadati</taxon>
        <taxon>Pseudomonadota</taxon>
        <taxon>Gammaproteobacteria</taxon>
        <taxon>Cellvibrionales</taxon>
        <taxon>Microbulbiferaceae</taxon>
        <taxon>Microbulbifer</taxon>
    </lineage>
</organism>
<sequence>MFKAGTLITVISLTLAVHTSHAQMLPQHQHHSYQPLSDTGEKETMAEVSLDYVELRGNDGGEIEGDFSYGDDQNKFVAEVDYERGGGETEKNELWALYSRAISAKWNFLLGIRHDFQLETTSRNWIAVGVTGETPYSFEMDAVFFYGKSGSTAFRLEGEYELKLTQKWILAPRIELNFFGQNDETQGSGSGLSELEIGLRLMYEITKKFSPYIGVHYEREIGNAADFAREEGEDVDSTVWVLGFRAWF</sequence>
<keyword evidence="3" id="KW-1185">Reference proteome</keyword>
<dbReference type="GO" id="GO:0009279">
    <property type="term" value="C:cell outer membrane"/>
    <property type="evidence" value="ECO:0007669"/>
    <property type="project" value="InterPro"/>
</dbReference>
<dbReference type="GO" id="GO:0006878">
    <property type="term" value="P:intracellular copper ion homeostasis"/>
    <property type="evidence" value="ECO:0007669"/>
    <property type="project" value="InterPro"/>
</dbReference>
<accession>A0A9X2EPS6</accession>
<dbReference type="InterPro" id="IPR007939">
    <property type="entry name" value="Cu-R_B_prcur"/>
</dbReference>
<proteinExistence type="predicted"/>